<proteinExistence type="predicted"/>
<name>A0A0R1Z1J3_9LACO</name>
<sequence>MAIMDAIRYYSRTGNTEKLANMLADQLNVKAETIDTPITDTVDRLFLGGGVYNMSADKHLKEYAKDLDPTKVKEVYLFGTSGSVFTIEKQISKILDKKKIPIADQHLFLHGVMPKMGNISSHQQKEVTDFVKGAVTQ</sequence>
<evidence type="ECO:0000313" key="2">
    <source>
        <dbReference type="EMBL" id="KRM45702.1"/>
    </source>
</evidence>
<dbReference type="Proteomes" id="UP000051010">
    <property type="component" value="Unassembled WGS sequence"/>
</dbReference>
<dbReference type="GO" id="GO:0016651">
    <property type="term" value="F:oxidoreductase activity, acting on NAD(P)H"/>
    <property type="evidence" value="ECO:0007669"/>
    <property type="project" value="UniProtKB-ARBA"/>
</dbReference>
<dbReference type="InterPro" id="IPR029039">
    <property type="entry name" value="Flavoprotein-like_sf"/>
</dbReference>
<dbReference type="Gene3D" id="3.40.50.360">
    <property type="match status" value="1"/>
</dbReference>
<dbReference type="EMBL" id="AZFZ01000002">
    <property type="protein sequence ID" value="KRM45702.1"/>
    <property type="molecule type" value="Genomic_DNA"/>
</dbReference>
<gene>
    <name evidence="2" type="ORF">FD47_GL000886</name>
</gene>
<dbReference type="InterPro" id="IPR008254">
    <property type="entry name" value="Flavodoxin/NO_synth"/>
</dbReference>
<evidence type="ECO:0000313" key="3">
    <source>
        <dbReference type="Proteomes" id="UP000051010"/>
    </source>
</evidence>
<organism evidence="2 3">
    <name type="scientific">Lentilactobacillus parafarraginis DSM 18390 = JCM 14109</name>
    <dbReference type="NCBI Taxonomy" id="1423786"/>
    <lineage>
        <taxon>Bacteria</taxon>
        <taxon>Bacillati</taxon>
        <taxon>Bacillota</taxon>
        <taxon>Bacilli</taxon>
        <taxon>Lactobacillales</taxon>
        <taxon>Lactobacillaceae</taxon>
        <taxon>Lentilactobacillus</taxon>
    </lineage>
</organism>
<dbReference type="PATRIC" id="fig|1423786.4.peg.939"/>
<protein>
    <recommendedName>
        <fullName evidence="1">Flavodoxin-like domain-containing protein</fullName>
    </recommendedName>
</protein>
<dbReference type="GO" id="GO:0010181">
    <property type="term" value="F:FMN binding"/>
    <property type="evidence" value="ECO:0007669"/>
    <property type="project" value="InterPro"/>
</dbReference>
<feature type="domain" description="Flavodoxin-like" evidence="1">
    <location>
        <begin position="7"/>
        <end position="120"/>
    </location>
</feature>
<comment type="caution">
    <text evidence="2">The sequence shown here is derived from an EMBL/GenBank/DDBJ whole genome shotgun (WGS) entry which is preliminary data.</text>
</comment>
<dbReference type="AlphaFoldDB" id="A0A0R1Z1J3"/>
<accession>A0A0R1Z1J3</accession>
<dbReference type="Pfam" id="PF12641">
    <property type="entry name" value="Flavodoxin_3"/>
    <property type="match status" value="1"/>
</dbReference>
<evidence type="ECO:0000259" key="1">
    <source>
        <dbReference type="Pfam" id="PF12641"/>
    </source>
</evidence>
<dbReference type="SUPFAM" id="SSF52218">
    <property type="entry name" value="Flavoproteins"/>
    <property type="match status" value="1"/>
</dbReference>
<reference evidence="2 3" key="1">
    <citation type="journal article" date="2015" name="Genome Announc.">
        <title>Expanding the biotechnology potential of lactobacilli through comparative genomics of 213 strains and associated genera.</title>
        <authorList>
            <person name="Sun Z."/>
            <person name="Harris H.M."/>
            <person name="McCann A."/>
            <person name="Guo C."/>
            <person name="Argimon S."/>
            <person name="Zhang W."/>
            <person name="Yang X."/>
            <person name="Jeffery I.B."/>
            <person name="Cooney J.C."/>
            <person name="Kagawa T.F."/>
            <person name="Liu W."/>
            <person name="Song Y."/>
            <person name="Salvetti E."/>
            <person name="Wrobel A."/>
            <person name="Rasinkangas P."/>
            <person name="Parkhill J."/>
            <person name="Rea M.C."/>
            <person name="O'Sullivan O."/>
            <person name="Ritari J."/>
            <person name="Douillard F.P."/>
            <person name="Paul Ross R."/>
            <person name="Yang R."/>
            <person name="Briner A.E."/>
            <person name="Felis G.E."/>
            <person name="de Vos W.M."/>
            <person name="Barrangou R."/>
            <person name="Klaenhammer T.R."/>
            <person name="Caufield P.W."/>
            <person name="Cui Y."/>
            <person name="Zhang H."/>
            <person name="O'Toole P.W."/>
        </authorList>
    </citation>
    <scope>NUCLEOTIDE SEQUENCE [LARGE SCALE GENOMIC DNA]</scope>
    <source>
        <strain evidence="2 3">DSM 18390</strain>
    </source>
</reference>